<feature type="signal peptide" evidence="1">
    <location>
        <begin position="1"/>
        <end position="24"/>
    </location>
</feature>
<proteinExistence type="predicted"/>
<dbReference type="InterPro" id="IPR011990">
    <property type="entry name" value="TPR-like_helical_dom_sf"/>
</dbReference>
<dbReference type="OrthoDB" id="5290562at2"/>
<protein>
    <recommendedName>
        <fullName evidence="4">Outer membrane lipoprotein BamD-like domain-containing protein</fullName>
    </recommendedName>
</protein>
<dbReference type="AlphaFoldDB" id="A0A4P6HH93"/>
<dbReference type="Proteomes" id="UP000293296">
    <property type="component" value="Chromosome"/>
</dbReference>
<dbReference type="Gene3D" id="1.25.40.10">
    <property type="entry name" value="Tetratricopeptide repeat domain"/>
    <property type="match status" value="1"/>
</dbReference>
<dbReference type="EMBL" id="CP026538">
    <property type="protein sequence ID" value="QAZ65714.1"/>
    <property type="molecule type" value="Genomic_DNA"/>
</dbReference>
<organism evidence="2 3">
    <name type="scientific">Solidesulfovibrio carbinolicus</name>
    <dbReference type="NCBI Taxonomy" id="296842"/>
    <lineage>
        <taxon>Bacteria</taxon>
        <taxon>Pseudomonadati</taxon>
        <taxon>Thermodesulfobacteriota</taxon>
        <taxon>Desulfovibrionia</taxon>
        <taxon>Desulfovibrionales</taxon>
        <taxon>Desulfovibrionaceae</taxon>
        <taxon>Solidesulfovibrio</taxon>
    </lineage>
</organism>
<feature type="chain" id="PRO_5020713369" description="Outer membrane lipoprotein BamD-like domain-containing protein" evidence="1">
    <location>
        <begin position="25"/>
        <end position="268"/>
    </location>
</feature>
<evidence type="ECO:0000256" key="1">
    <source>
        <dbReference type="SAM" id="SignalP"/>
    </source>
</evidence>
<evidence type="ECO:0000313" key="2">
    <source>
        <dbReference type="EMBL" id="QAZ65714.1"/>
    </source>
</evidence>
<accession>A0A4P6HH93</accession>
<dbReference type="SUPFAM" id="SSF48452">
    <property type="entry name" value="TPR-like"/>
    <property type="match status" value="1"/>
</dbReference>
<name>A0A4P6HH93_9BACT</name>
<evidence type="ECO:0008006" key="4">
    <source>
        <dbReference type="Google" id="ProtNLM"/>
    </source>
</evidence>
<dbReference type="RefSeq" id="WP_129348318.1">
    <property type="nucleotide sequence ID" value="NZ_CP026538.1"/>
</dbReference>
<evidence type="ECO:0000313" key="3">
    <source>
        <dbReference type="Proteomes" id="UP000293296"/>
    </source>
</evidence>
<sequence>MRAFRRITAFVAACCLGLLLGAQAGCDGPREDGPARLLETARRAFLDSQYLRAETAYEHYLQAYPAGPDRLEAWRRLADIALDFRESPDKAATLLEAAVLEFAGDPATVADLLTTAASLRFDRKAYARVAADCRAVVDLAGAPDEARLECHLLLARAELAQRNEAQAFARYEACRRSDLSQAASARCALAQAELLLRLERVNDAEPLLQELVATASLAPALRAQAGFALGQIKEASGDKAAAREVYKAVKPLHPNPLVVDKRLELLDN</sequence>
<keyword evidence="1" id="KW-0732">Signal</keyword>
<gene>
    <name evidence="2" type="ORF">C3Y92_00025</name>
</gene>
<reference evidence="2 3" key="1">
    <citation type="submission" date="2018-02" db="EMBL/GenBank/DDBJ databases">
        <title>Genome sequence of Desulfovibrio carbinolicus DSM 3852.</title>
        <authorList>
            <person name="Wilbanks E."/>
            <person name="Skennerton C.T."/>
            <person name="Orphan V.J."/>
        </authorList>
    </citation>
    <scope>NUCLEOTIDE SEQUENCE [LARGE SCALE GENOMIC DNA]</scope>
    <source>
        <strain evidence="2 3">DSM 3852</strain>
    </source>
</reference>
<dbReference type="KEGG" id="dcb:C3Y92_00025"/>
<keyword evidence="3" id="KW-1185">Reference proteome</keyword>